<dbReference type="PANTHER" id="PTHR22844">
    <property type="entry name" value="F-BOX AND WD40 DOMAIN PROTEIN"/>
    <property type="match status" value="1"/>
</dbReference>
<feature type="compositionally biased region" description="Low complexity" evidence="4">
    <location>
        <begin position="110"/>
        <end position="127"/>
    </location>
</feature>
<dbReference type="SMART" id="SM00320">
    <property type="entry name" value="WD40"/>
    <property type="match status" value="5"/>
</dbReference>
<feature type="domain" description="PDZ" evidence="5">
    <location>
        <begin position="438"/>
        <end position="517"/>
    </location>
</feature>
<dbReference type="Gene3D" id="2.130.10.10">
    <property type="entry name" value="YVTN repeat-like/Quinoprotein amine dehydrogenase"/>
    <property type="match status" value="1"/>
</dbReference>
<dbReference type="EMBL" id="HBER01051392">
    <property type="protein sequence ID" value="CAD8550371.1"/>
    <property type="molecule type" value="Transcribed_RNA"/>
</dbReference>
<dbReference type="InterPro" id="IPR019775">
    <property type="entry name" value="WD40_repeat_CS"/>
</dbReference>
<evidence type="ECO:0000256" key="3">
    <source>
        <dbReference type="PROSITE-ProRule" id="PRU00221"/>
    </source>
</evidence>
<dbReference type="PROSITE" id="PS50082">
    <property type="entry name" value="WD_REPEATS_2"/>
    <property type="match status" value="1"/>
</dbReference>
<feature type="region of interest" description="Disordered" evidence="4">
    <location>
        <begin position="660"/>
        <end position="679"/>
    </location>
</feature>
<dbReference type="InterPro" id="IPR001680">
    <property type="entry name" value="WD40_rpt"/>
</dbReference>
<feature type="compositionally biased region" description="Polar residues" evidence="4">
    <location>
        <begin position="520"/>
        <end position="537"/>
    </location>
</feature>
<evidence type="ECO:0000256" key="1">
    <source>
        <dbReference type="ARBA" id="ARBA00022574"/>
    </source>
</evidence>
<sequence>MSGEIAQRMDSFARATAKFNERSAACAASFENDPAIDSGSSSASFENDPPPALGAAVIPHHRSSVRTVAHRFNQGTGVSAFLGMADGQIFEANDPSAGPPPSTSFGRRGAIPASDAAQASSSQRNAALETKKLGRHRSSITSMVIHRDTLISASKDGQIKLWDARKGSTSSTPSATLTAASGVRALAASSLASVLSAARLRCPPNSLLASCLPDAILFSGGDDGALAVWNLSGPKTAEAAGVMEHGVLIRSVLAYGPVVALVSVGRLLISASVGKYLCFWDTLSPVFETCLTLPTGSEVYALAVLGNAVYGGCADGTIRSWTLTSRRIGAHLLKRVTAHAGYAIRHLALMDNSVLLSASEGGVLQAWSPGLEVQWSGGDPIPNSPKEEGARPRARTPRASLGGDIGLFSPRGKDGLPTAVDMTKLAAESQQIEGELRCVRLYKRDTAQALGLSFCCTGGPPVIAAILPGGLAQQTGLLSLFDTLLSVNGEGSYSSRAVVEMLSAARDEVELVVRRAVPASSANNGSSEDSEQNTAGNTAVVGWTTPRPRPTEPILEGAGCEACVSETVSVKLHKVEGEASLGVLLYRFTQRSPIISELEARSCAAASGQLFAGDVVLAVGGVAAAGLEHVAELLAAAADDVTSACVELLLRRLKSRRRTSSESDAANAPATLSPPSPRNAAMLGGAIESAMAWLGAREPDLVAEETAEIAEQDALRAEVLAFERGLHLALQRMVGVKPTEPAIELPASGNARRAVPGLRAMSTILSLRRHSSTHLTR</sequence>
<organism evidence="6">
    <name type="scientific">Calcidiscus leptoporus</name>
    <dbReference type="NCBI Taxonomy" id="127549"/>
    <lineage>
        <taxon>Eukaryota</taxon>
        <taxon>Haptista</taxon>
        <taxon>Haptophyta</taxon>
        <taxon>Prymnesiophyceae</taxon>
        <taxon>Coccolithales</taxon>
        <taxon>Calcidiscaceae</taxon>
        <taxon>Calcidiscus</taxon>
    </lineage>
</organism>
<dbReference type="InterPro" id="IPR036034">
    <property type="entry name" value="PDZ_sf"/>
</dbReference>
<accession>A0A7S0JFS9</accession>
<evidence type="ECO:0000256" key="2">
    <source>
        <dbReference type="ARBA" id="ARBA00022737"/>
    </source>
</evidence>
<keyword evidence="2" id="KW-0677">Repeat</keyword>
<proteinExistence type="predicted"/>
<dbReference type="Gene3D" id="2.30.42.10">
    <property type="match status" value="2"/>
</dbReference>
<dbReference type="SUPFAM" id="SSF50156">
    <property type="entry name" value="PDZ domain-like"/>
    <property type="match status" value="2"/>
</dbReference>
<dbReference type="InterPro" id="IPR001478">
    <property type="entry name" value="PDZ"/>
</dbReference>
<dbReference type="CDD" id="cd00136">
    <property type="entry name" value="PDZ_canonical"/>
    <property type="match status" value="1"/>
</dbReference>
<dbReference type="Pfam" id="PF00400">
    <property type="entry name" value="WD40"/>
    <property type="match status" value="1"/>
</dbReference>
<dbReference type="AlphaFoldDB" id="A0A7S0JFS9"/>
<feature type="region of interest" description="Disordered" evidence="4">
    <location>
        <begin position="520"/>
        <end position="548"/>
    </location>
</feature>
<feature type="region of interest" description="Disordered" evidence="4">
    <location>
        <begin position="377"/>
        <end position="397"/>
    </location>
</feature>
<keyword evidence="1 3" id="KW-0853">WD repeat</keyword>
<dbReference type="PROSITE" id="PS50106">
    <property type="entry name" value="PDZ"/>
    <property type="match status" value="2"/>
</dbReference>
<protein>
    <recommendedName>
        <fullName evidence="5">PDZ domain-containing protein</fullName>
    </recommendedName>
</protein>
<feature type="domain" description="PDZ" evidence="5">
    <location>
        <begin position="569"/>
        <end position="642"/>
    </location>
</feature>
<dbReference type="SMART" id="SM00228">
    <property type="entry name" value="PDZ"/>
    <property type="match status" value="2"/>
</dbReference>
<dbReference type="PROSITE" id="PS50294">
    <property type="entry name" value="WD_REPEATS_REGION"/>
    <property type="match status" value="1"/>
</dbReference>
<gene>
    <name evidence="6" type="ORF">CLEP1334_LOCUS25661</name>
</gene>
<dbReference type="PROSITE" id="PS00678">
    <property type="entry name" value="WD_REPEATS_1"/>
    <property type="match status" value="1"/>
</dbReference>
<evidence type="ECO:0000259" key="5">
    <source>
        <dbReference type="PROSITE" id="PS50106"/>
    </source>
</evidence>
<evidence type="ECO:0000256" key="4">
    <source>
        <dbReference type="SAM" id="MobiDB-lite"/>
    </source>
</evidence>
<reference evidence="6" key="1">
    <citation type="submission" date="2021-01" db="EMBL/GenBank/DDBJ databases">
        <authorList>
            <person name="Corre E."/>
            <person name="Pelletier E."/>
            <person name="Niang G."/>
            <person name="Scheremetjew M."/>
            <person name="Finn R."/>
            <person name="Kale V."/>
            <person name="Holt S."/>
            <person name="Cochrane G."/>
            <person name="Meng A."/>
            <person name="Brown T."/>
            <person name="Cohen L."/>
        </authorList>
    </citation>
    <scope>NUCLEOTIDE SEQUENCE</scope>
    <source>
        <strain evidence="6">RCC1130</strain>
    </source>
</reference>
<dbReference type="PANTHER" id="PTHR22844:SF387">
    <property type="entry name" value="F3I6.5 PROTEIN"/>
    <property type="match status" value="1"/>
</dbReference>
<feature type="repeat" description="WD" evidence="3">
    <location>
        <begin position="133"/>
        <end position="172"/>
    </location>
</feature>
<name>A0A7S0JFS9_9EUKA</name>
<dbReference type="InterPro" id="IPR015943">
    <property type="entry name" value="WD40/YVTN_repeat-like_dom_sf"/>
</dbReference>
<feature type="region of interest" description="Disordered" evidence="4">
    <location>
        <begin position="91"/>
        <end position="134"/>
    </location>
</feature>
<dbReference type="SUPFAM" id="SSF50978">
    <property type="entry name" value="WD40 repeat-like"/>
    <property type="match status" value="1"/>
</dbReference>
<evidence type="ECO:0000313" key="6">
    <source>
        <dbReference type="EMBL" id="CAD8550371.1"/>
    </source>
</evidence>
<dbReference type="InterPro" id="IPR036322">
    <property type="entry name" value="WD40_repeat_dom_sf"/>
</dbReference>
<dbReference type="InterPro" id="IPR045182">
    <property type="entry name" value="JINGUBANG-like"/>
</dbReference>